<accession>A0ABV7ZP30</accession>
<dbReference type="RefSeq" id="WP_065421479.1">
    <property type="nucleotide sequence ID" value="NZ_CP047211.1"/>
</dbReference>
<dbReference type="Proteomes" id="UP001595751">
    <property type="component" value="Unassembled WGS sequence"/>
</dbReference>
<dbReference type="EMBL" id="JBHRZN010000002">
    <property type="protein sequence ID" value="MFC3850268.1"/>
    <property type="molecule type" value="Genomic_DNA"/>
</dbReference>
<gene>
    <name evidence="1" type="ORF">ACFORJ_08835</name>
</gene>
<keyword evidence="2" id="KW-1185">Reference proteome</keyword>
<proteinExistence type="predicted"/>
<organism evidence="1 2">
    <name type="scientific">Corynebacterium hansenii</name>
    <dbReference type="NCBI Taxonomy" id="394964"/>
    <lineage>
        <taxon>Bacteria</taxon>
        <taxon>Bacillati</taxon>
        <taxon>Actinomycetota</taxon>
        <taxon>Actinomycetes</taxon>
        <taxon>Mycobacteriales</taxon>
        <taxon>Corynebacteriaceae</taxon>
        <taxon>Corynebacterium</taxon>
    </lineage>
</organism>
<sequence>MLKPTFTDVNGIQFVCQVTNDAESPHLVVSALQDDGTLKPVMVLNNYDAKYLGNACDVYLKQSWANRYTAGTLSALSPEEMNGAFGADATSAGAAR</sequence>
<name>A0ABV7ZP30_9CORY</name>
<evidence type="ECO:0000313" key="2">
    <source>
        <dbReference type="Proteomes" id="UP001595751"/>
    </source>
</evidence>
<protein>
    <submittedName>
        <fullName evidence="1">Uncharacterized protein</fullName>
    </submittedName>
</protein>
<comment type="caution">
    <text evidence="1">The sequence shown here is derived from an EMBL/GenBank/DDBJ whole genome shotgun (WGS) entry which is preliminary data.</text>
</comment>
<reference evidence="2" key="1">
    <citation type="journal article" date="2019" name="Int. J. Syst. Evol. Microbiol.">
        <title>The Global Catalogue of Microorganisms (GCM) 10K type strain sequencing project: providing services to taxonomists for standard genome sequencing and annotation.</title>
        <authorList>
            <consortium name="The Broad Institute Genomics Platform"/>
            <consortium name="The Broad Institute Genome Sequencing Center for Infectious Disease"/>
            <person name="Wu L."/>
            <person name="Ma J."/>
        </authorList>
    </citation>
    <scope>NUCLEOTIDE SEQUENCE [LARGE SCALE GENOMIC DNA]</scope>
    <source>
        <strain evidence="2">CCUG 53252</strain>
    </source>
</reference>
<evidence type="ECO:0000313" key="1">
    <source>
        <dbReference type="EMBL" id="MFC3850268.1"/>
    </source>
</evidence>